<organism evidence="2">
    <name type="scientific">Amphimedon queenslandica</name>
    <name type="common">Sponge</name>
    <dbReference type="NCBI Taxonomy" id="400682"/>
    <lineage>
        <taxon>Eukaryota</taxon>
        <taxon>Metazoa</taxon>
        <taxon>Porifera</taxon>
        <taxon>Demospongiae</taxon>
        <taxon>Heteroscleromorpha</taxon>
        <taxon>Haplosclerida</taxon>
        <taxon>Niphatidae</taxon>
        <taxon>Amphimedon</taxon>
    </lineage>
</organism>
<gene>
    <name evidence="2" type="primary">100635632</name>
</gene>
<dbReference type="EnsemblMetazoa" id="Aqu2.1.44049_001">
    <property type="protein sequence ID" value="Aqu2.1.44049_001"/>
    <property type="gene ID" value="Aqu2.1.44049"/>
</dbReference>
<dbReference type="EnsemblMetazoa" id="XM_003382565.1">
    <property type="protein sequence ID" value="XP_003382613.1"/>
    <property type="gene ID" value="LOC100635632"/>
</dbReference>
<dbReference type="Gene3D" id="3.10.20.90">
    <property type="entry name" value="Phosphatidylinositol 3-kinase Catalytic Subunit, Chain A, domain 1"/>
    <property type="match status" value="1"/>
</dbReference>
<evidence type="ECO:0000313" key="2">
    <source>
        <dbReference type="EnsemblMetazoa" id="Aqu2.1.44049_001"/>
    </source>
</evidence>
<dbReference type="Pfam" id="PF00240">
    <property type="entry name" value="ubiquitin"/>
    <property type="match status" value="1"/>
</dbReference>
<feature type="domain" description="Ubiquitin-like" evidence="1">
    <location>
        <begin position="72"/>
        <end position="145"/>
    </location>
</feature>
<evidence type="ECO:0000259" key="1">
    <source>
        <dbReference type="PROSITE" id="PS50053"/>
    </source>
</evidence>
<dbReference type="STRING" id="400682.A0A1X7VW00"/>
<dbReference type="PROSITE" id="PS50053">
    <property type="entry name" value="UBIQUITIN_2"/>
    <property type="match status" value="1"/>
</dbReference>
<evidence type="ECO:0000313" key="3">
    <source>
        <dbReference type="Proteomes" id="UP000007879"/>
    </source>
</evidence>
<name>A0A1X7VW00_AMPQE</name>
<dbReference type="InParanoid" id="A0A1X7VW00"/>
<dbReference type="SUPFAM" id="SSF54236">
    <property type="entry name" value="Ubiquitin-like"/>
    <property type="match status" value="1"/>
</dbReference>
<sequence length="329" mass="36055">MSSLDLIRSAFSEMLQAKIATKAELLAEGVALDKPNSPVKLTVQDLFQLTYRVKGKPSDSSTILPGPDKAIGHVIIKFLQGNTFSVPIATDTTIGCVQDAVATHVDYRPEEVRLIYGGTTITDTPDFPLRERGIGCNDVLCLIITPNEDSPIGGGSGSVPSLYIDDDLLHPSYDYDFTSLNDAGSKFYRGGYEYKRPCGWRRFALKVLGKYGGDEKWLGSTGRSGVGEWPVSYHGIQLASSSGSGALDHESRRDRFGRGHYSSPNVSVAEKYGTRFSHGGVEYVMVLQNRVNSDTTTMISKDKTQDLDEYWITANGEDIRAYGICIKKI</sequence>
<dbReference type="AlphaFoldDB" id="A0A1X7VW00"/>
<dbReference type="Proteomes" id="UP000007879">
    <property type="component" value="Unassembled WGS sequence"/>
</dbReference>
<dbReference type="KEGG" id="aqu:100635632"/>
<reference evidence="2" key="2">
    <citation type="submission" date="2017-05" db="UniProtKB">
        <authorList>
            <consortium name="EnsemblMetazoa"/>
        </authorList>
    </citation>
    <scope>IDENTIFICATION</scope>
</reference>
<dbReference type="OrthoDB" id="428577at2759"/>
<dbReference type="InterPro" id="IPR029071">
    <property type="entry name" value="Ubiquitin-like_domsf"/>
</dbReference>
<dbReference type="InterPro" id="IPR000626">
    <property type="entry name" value="Ubiquitin-like_dom"/>
</dbReference>
<dbReference type="PANTHER" id="PTHR36649:SF28">
    <property type="entry name" value="UBIQUITIN-LIKE DOMAIN-CONTAINING PROTEIN"/>
    <property type="match status" value="1"/>
</dbReference>
<protein>
    <recommendedName>
        <fullName evidence="1">Ubiquitin-like domain-containing protein</fullName>
    </recommendedName>
</protein>
<keyword evidence="3" id="KW-1185">Reference proteome</keyword>
<dbReference type="PANTHER" id="PTHR36649">
    <property type="entry name" value="UBIQUITIN-LIKE DOMAIN-CONTAINING PROTEIN"/>
    <property type="match status" value="1"/>
</dbReference>
<reference evidence="3" key="1">
    <citation type="journal article" date="2010" name="Nature">
        <title>The Amphimedon queenslandica genome and the evolution of animal complexity.</title>
        <authorList>
            <person name="Srivastava M."/>
            <person name="Simakov O."/>
            <person name="Chapman J."/>
            <person name="Fahey B."/>
            <person name="Gauthier M.E."/>
            <person name="Mitros T."/>
            <person name="Richards G.S."/>
            <person name="Conaco C."/>
            <person name="Dacre M."/>
            <person name="Hellsten U."/>
            <person name="Larroux C."/>
            <person name="Putnam N.H."/>
            <person name="Stanke M."/>
            <person name="Adamska M."/>
            <person name="Darling A."/>
            <person name="Degnan S.M."/>
            <person name="Oakley T.H."/>
            <person name="Plachetzki D.C."/>
            <person name="Zhai Y."/>
            <person name="Adamski M."/>
            <person name="Calcino A."/>
            <person name="Cummins S.F."/>
            <person name="Goodstein D.M."/>
            <person name="Harris C."/>
            <person name="Jackson D.J."/>
            <person name="Leys S.P."/>
            <person name="Shu S."/>
            <person name="Woodcroft B.J."/>
            <person name="Vervoort M."/>
            <person name="Kosik K.S."/>
            <person name="Manning G."/>
            <person name="Degnan B.M."/>
            <person name="Rokhsar D.S."/>
        </authorList>
    </citation>
    <scope>NUCLEOTIDE SEQUENCE [LARGE SCALE GENOMIC DNA]</scope>
</reference>
<proteinExistence type="predicted"/>
<accession>A0A1X7VW00</accession>
<dbReference type="eggNOG" id="ENOG502S8M5">
    <property type="taxonomic scope" value="Eukaryota"/>
</dbReference>